<dbReference type="Gene3D" id="2.10.25.10">
    <property type="entry name" value="Laminin"/>
    <property type="match status" value="1"/>
</dbReference>
<evidence type="ECO:0000313" key="3">
    <source>
        <dbReference type="EMBL" id="ORX67008.1"/>
    </source>
</evidence>
<dbReference type="Proteomes" id="UP000193944">
    <property type="component" value="Unassembled WGS sequence"/>
</dbReference>
<gene>
    <name evidence="3" type="ORF">BCR32DRAFT_272602</name>
</gene>
<name>A0A1Y1W0G4_9FUNG</name>
<evidence type="ECO:0000259" key="2">
    <source>
        <dbReference type="PROSITE" id="PS01186"/>
    </source>
</evidence>
<dbReference type="PROSITE" id="PS01186">
    <property type="entry name" value="EGF_2"/>
    <property type="match status" value="1"/>
</dbReference>
<protein>
    <recommendedName>
        <fullName evidence="2">EGF-like domain-containing protein</fullName>
    </recommendedName>
</protein>
<dbReference type="InterPro" id="IPR000742">
    <property type="entry name" value="EGF"/>
</dbReference>
<feature type="transmembrane region" description="Helical" evidence="1">
    <location>
        <begin position="80"/>
        <end position="99"/>
    </location>
</feature>
<keyword evidence="1" id="KW-1133">Transmembrane helix</keyword>
<keyword evidence="4" id="KW-1185">Reference proteome</keyword>
<dbReference type="AlphaFoldDB" id="A0A1Y1W0G4"/>
<evidence type="ECO:0000313" key="4">
    <source>
        <dbReference type="Proteomes" id="UP000193944"/>
    </source>
</evidence>
<keyword evidence="1" id="KW-0472">Membrane</keyword>
<dbReference type="EMBL" id="MCFG01000438">
    <property type="protein sequence ID" value="ORX67008.1"/>
    <property type="molecule type" value="Genomic_DNA"/>
</dbReference>
<feature type="non-terminal residue" evidence="3">
    <location>
        <position position="100"/>
    </location>
</feature>
<feature type="domain" description="EGF-like" evidence="2">
    <location>
        <begin position="56"/>
        <end position="67"/>
    </location>
</feature>
<sequence length="100" mass="11455">MAINDCDVKQIKMLDKHELYYCESPVCNDDCPIANGTAECLKGDQLNINSVNLNKCVCVPGWKGYLCQTKDYTEYENFHFINLYSIPVMIFIVALMIFIC</sequence>
<evidence type="ECO:0000256" key="1">
    <source>
        <dbReference type="SAM" id="Phobius"/>
    </source>
</evidence>
<keyword evidence="1" id="KW-0812">Transmembrane</keyword>
<dbReference type="OrthoDB" id="10045365at2759"/>
<reference evidence="3 4" key="1">
    <citation type="submission" date="2016-08" db="EMBL/GenBank/DDBJ databases">
        <title>A Parts List for Fungal Cellulosomes Revealed by Comparative Genomics.</title>
        <authorList>
            <consortium name="DOE Joint Genome Institute"/>
            <person name="Haitjema C.H."/>
            <person name="Gilmore S.P."/>
            <person name="Henske J.K."/>
            <person name="Solomon K.V."/>
            <person name="De Groot R."/>
            <person name="Kuo A."/>
            <person name="Mondo S.J."/>
            <person name="Salamov A.A."/>
            <person name="Labutti K."/>
            <person name="Zhao Z."/>
            <person name="Chiniquy J."/>
            <person name="Barry K."/>
            <person name="Brewer H.M."/>
            <person name="Purvine S.O."/>
            <person name="Wright A.T."/>
            <person name="Boxma B."/>
            <person name="Van Alen T."/>
            <person name="Hackstein J.H."/>
            <person name="Baker S.E."/>
            <person name="Grigoriev I.V."/>
            <person name="O'Malley M.A."/>
        </authorList>
    </citation>
    <scope>NUCLEOTIDE SEQUENCE [LARGE SCALE GENOMIC DNA]</scope>
    <source>
        <strain evidence="3 4">S4</strain>
    </source>
</reference>
<comment type="caution">
    <text evidence="3">The sequence shown here is derived from an EMBL/GenBank/DDBJ whole genome shotgun (WGS) entry which is preliminary data.</text>
</comment>
<organism evidence="3 4">
    <name type="scientific">Anaeromyces robustus</name>
    <dbReference type="NCBI Taxonomy" id="1754192"/>
    <lineage>
        <taxon>Eukaryota</taxon>
        <taxon>Fungi</taxon>
        <taxon>Fungi incertae sedis</taxon>
        <taxon>Chytridiomycota</taxon>
        <taxon>Chytridiomycota incertae sedis</taxon>
        <taxon>Neocallimastigomycetes</taxon>
        <taxon>Neocallimastigales</taxon>
        <taxon>Neocallimastigaceae</taxon>
        <taxon>Anaeromyces</taxon>
    </lineage>
</organism>
<reference evidence="3 4" key="2">
    <citation type="submission" date="2016-08" db="EMBL/GenBank/DDBJ databases">
        <title>Pervasive Adenine N6-methylation of Active Genes in Fungi.</title>
        <authorList>
            <consortium name="DOE Joint Genome Institute"/>
            <person name="Mondo S.J."/>
            <person name="Dannebaum R.O."/>
            <person name="Kuo R.C."/>
            <person name="Labutti K."/>
            <person name="Haridas S."/>
            <person name="Kuo A."/>
            <person name="Salamov A."/>
            <person name="Ahrendt S.R."/>
            <person name="Lipzen A."/>
            <person name="Sullivan W."/>
            <person name="Andreopoulos W.B."/>
            <person name="Clum A."/>
            <person name="Lindquist E."/>
            <person name="Daum C."/>
            <person name="Ramamoorthy G.K."/>
            <person name="Gryganskyi A."/>
            <person name="Culley D."/>
            <person name="Magnuson J.K."/>
            <person name="James T.Y."/>
            <person name="O'Malley M.A."/>
            <person name="Stajich J.E."/>
            <person name="Spatafora J.W."/>
            <person name="Visel A."/>
            <person name="Grigoriev I.V."/>
        </authorList>
    </citation>
    <scope>NUCLEOTIDE SEQUENCE [LARGE SCALE GENOMIC DNA]</scope>
    <source>
        <strain evidence="3 4">S4</strain>
    </source>
</reference>
<proteinExistence type="predicted"/>
<accession>A0A1Y1W0G4</accession>